<proteinExistence type="predicted"/>
<name>A0ABT3DCA2_9BACI</name>
<keyword evidence="2" id="KW-1185">Reference proteome</keyword>
<dbReference type="RefSeq" id="WP_264141609.1">
    <property type="nucleotide sequence ID" value="NZ_JAOYEY010000023.1"/>
</dbReference>
<reference evidence="1 2" key="1">
    <citation type="submission" date="2022-10" db="EMBL/GenBank/DDBJ databases">
        <title>Draft genome assembly of moderately radiation resistant bacterium Metabacillus halosaccharovorans.</title>
        <authorList>
            <person name="Pal S."/>
            <person name="Gopinathan A."/>
        </authorList>
    </citation>
    <scope>NUCLEOTIDE SEQUENCE [LARGE SCALE GENOMIC DNA]</scope>
    <source>
        <strain evidence="1 2">VITHBRA001</strain>
    </source>
</reference>
<dbReference type="Proteomes" id="UP001526147">
    <property type="component" value="Unassembled WGS sequence"/>
</dbReference>
<dbReference type="EMBL" id="JAOYEY010000023">
    <property type="protein sequence ID" value="MCV9884689.1"/>
    <property type="molecule type" value="Genomic_DNA"/>
</dbReference>
<evidence type="ECO:0000313" key="1">
    <source>
        <dbReference type="EMBL" id="MCV9884689.1"/>
    </source>
</evidence>
<gene>
    <name evidence="1" type="ORF">OIH86_03410</name>
</gene>
<sequence>MTKEINIVNLHNAEEATLRAHHSYKMMRRYKDGVYKQNPEQLEKDLAENARLNCDLSGVSFSDLAS</sequence>
<comment type="caution">
    <text evidence="1">The sequence shown here is derived from an EMBL/GenBank/DDBJ whole genome shotgun (WGS) entry which is preliminary data.</text>
</comment>
<protein>
    <submittedName>
        <fullName evidence="1">Uncharacterized protein</fullName>
    </submittedName>
</protein>
<evidence type="ECO:0000313" key="2">
    <source>
        <dbReference type="Proteomes" id="UP001526147"/>
    </source>
</evidence>
<accession>A0ABT3DCA2</accession>
<organism evidence="1 2">
    <name type="scientific">Metabacillus halosaccharovorans</name>
    <dbReference type="NCBI Taxonomy" id="930124"/>
    <lineage>
        <taxon>Bacteria</taxon>
        <taxon>Bacillati</taxon>
        <taxon>Bacillota</taxon>
        <taxon>Bacilli</taxon>
        <taxon>Bacillales</taxon>
        <taxon>Bacillaceae</taxon>
        <taxon>Metabacillus</taxon>
    </lineage>
</organism>